<dbReference type="AlphaFoldDB" id="A0A564YFR2"/>
<name>A0A564YFR2_HYMDI</name>
<sequence length="122" mass="14203">MSSTFGRRHRRQLIFTTQHKNPTSFHFVQWKCDSRQTISTQATGFFDDVTLRTVITPYLSFELREPGNPDHLSTEETHSRSDNYQTNIRSSHFQEADSVENVVIIETGLSKTSLPELQRKWS</sequence>
<keyword evidence="2" id="KW-1185">Reference proteome</keyword>
<dbReference type="Proteomes" id="UP000321570">
    <property type="component" value="Unassembled WGS sequence"/>
</dbReference>
<organism evidence="1 2">
    <name type="scientific">Hymenolepis diminuta</name>
    <name type="common">Rat tapeworm</name>
    <dbReference type="NCBI Taxonomy" id="6216"/>
    <lineage>
        <taxon>Eukaryota</taxon>
        <taxon>Metazoa</taxon>
        <taxon>Spiralia</taxon>
        <taxon>Lophotrochozoa</taxon>
        <taxon>Platyhelminthes</taxon>
        <taxon>Cestoda</taxon>
        <taxon>Eucestoda</taxon>
        <taxon>Cyclophyllidea</taxon>
        <taxon>Hymenolepididae</taxon>
        <taxon>Hymenolepis</taxon>
    </lineage>
</organism>
<proteinExistence type="predicted"/>
<dbReference type="EMBL" id="CABIJS010000199">
    <property type="protein sequence ID" value="VUZ46036.1"/>
    <property type="molecule type" value="Genomic_DNA"/>
</dbReference>
<reference evidence="1 2" key="1">
    <citation type="submission" date="2019-07" db="EMBL/GenBank/DDBJ databases">
        <authorList>
            <person name="Jastrzebski P J."/>
            <person name="Paukszto L."/>
            <person name="Jastrzebski P J."/>
        </authorList>
    </citation>
    <scope>NUCLEOTIDE SEQUENCE [LARGE SCALE GENOMIC DNA]</scope>
    <source>
        <strain evidence="1 2">WMS-il1</strain>
    </source>
</reference>
<evidence type="ECO:0000313" key="2">
    <source>
        <dbReference type="Proteomes" id="UP000321570"/>
    </source>
</evidence>
<protein>
    <submittedName>
        <fullName evidence="1">Uncharacterized protein</fullName>
    </submittedName>
</protein>
<gene>
    <name evidence="1" type="ORF">WMSIL1_LOCUS5946</name>
</gene>
<evidence type="ECO:0000313" key="1">
    <source>
        <dbReference type="EMBL" id="VUZ46036.1"/>
    </source>
</evidence>
<accession>A0A564YFR2</accession>